<gene>
    <name evidence="1" type="ORF">BpHYR1_043236</name>
</gene>
<name>A0A3M7QDA6_BRAPC</name>
<reference evidence="1 2" key="1">
    <citation type="journal article" date="2018" name="Sci. Rep.">
        <title>Genomic signatures of local adaptation to the degree of environmental predictability in rotifers.</title>
        <authorList>
            <person name="Franch-Gras L."/>
            <person name="Hahn C."/>
            <person name="Garcia-Roger E.M."/>
            <person name="Carmona M.J."/>
            <person name="Serra M."/>
            <person name="Gomez A."/>
        </authorList>
    </citation>
    <scope>NUCLEOTIDE SEQUENCE [LARGE SCALE GENOMIC DNA]</scope>
    <source>
        <strain evidence="1">HYR1</strain>
    </source>
</reference>
<accession>A0A3M7QDA6</accession>
<keyword evidence="2" id="KW-1185">Reference proteome</keyword>
<dbReference type="Proteomes" id="UP000276133">
    <property type="component" value="Unassembled WGS sequence"/>
</dbReference>
<organism evidence="1 2">
    <name type="scientific">Brachionus plicatilis</name>
    <name type="common">Marine rotifer</name>
    <name type="synonym">Brachionus muelleri</name>
    <dbReference type="NCBI Taxonomy" id="10195"/>
    <lineage>
        <taxon>Eukaryota</taxon>
        <taxon>Metazoa</taxon>
        <taxon>Spiralia</taxon>
        <taxon>Gnathifera</taxon>
        <taxon>Rotifera</taxon>
        <taxon>Eurotatoria</taxon>
        <taxon>Monogononta</taxon>
        <taxon>Pseudotrocha</taxon>
        <taxon>Ploima</taxon>
        <taxon>Brachionidae</taxon>
        <taxon>Brachionus</taxon>
    </lineage>
</organism>
<evidence type="ECO:0000313" key="2">
    <source>
        <dbReference type="Proteomes" id="UP000276133"/>
    </source>
</evidence>
<dbReference type="AlphaFoldDB" id="A0A3M7QDA6"/>
<dbReference type="EMBL" id="REGN01006594">
    <property type="protein sequence ID" value="RNA08938.1"/>
    <property type="molecule type" value="Genomic_DNA"/>
</dbReference>
<evidence type="ECO:0000313" key="1">
    <source>
        <dbReference type="EMBL" id="RNA08938.1"/>
    </source>
</evidence>
<protein>
    <submittedName>
        <fullName evidence="1">Uncharacterized protein</fullName>
    </submittedName>
</protein>
<proteinExistence type="predicted"/>
<sequence>MYNINNNCNCQIKIIMCNQVMHSQNRIMLKKQCIISYTINNNCVRNNASSYKNFRVLVLKYTLHQIFYHRSLQNVFIS</sequence>
<comment type="caution">
    <text evidence="1">The sequence shown here is derived from an EMBL/GenBank/DDBJ whole genome shotgun (WGS) entry which is preliminary data.</text>
</comment>